<feature type="non-terminal residue" evidence="1">
    <location>
        <position position="1"/>
    </location>
</feature>
<protein>
    <submittedName>
        <fullName evidence="1">Uncharacterized protein</fullName>
    </submittedName>
</protein>
<accession>A0A8J2JHD9</accession>
<dbReference type="Proteomes" id="UP000708208">
    <property type="component" value="Unassembled WGS sequence"/>
</dbReference>
<gene>
    <name evidence="1" type="ORF">AFUS01_LOCUS9092</name>
</gene>
<evidence type="ECO:0000313" key="2">
    <source>
        <dbReference type="Proteomes" id="UP000708208"/>
    </source>
</evidence>
<dbReference type="EMBL" id="CAJVCH010064526">
    <property type="protein sequence ID" value="CAG7719786.1"/>
    <property type="molecule type" value="Genomic_DNA"/>
</dbReference>
<sequence>ESLGPSQYV</sequence>
<proteinExistence type="predicted"/>
<organism evidence="1 2">
    <name type="scientific">Allacma fusca</name>
    <dbReference type="NCBI Taxonomy" id="39272"/>
    <lineage>
        <taxon>Eukaryota</taxon>
        <taxon>Metazoa</taxon>
        <taxon>Ecdysozoa</taxon>
        <taxon>Arthropoda</taxon>
        <taxon>Hexapoda</taxon>
        <taxon>Collembola</taxon>
        <taxon>Symphypleona</taxon>
        <taxon>Sminthuridae</taxon>
        <taxon>Allacma</taxon>
    </lineage>
</organism>
<evidence type="ECO:0000313" key="1">
    <source>
        <dbReference type="EMBL" id="CAG7719786.1"/>
    </source>
</evidence>
<name>A0A8J2JHD9_9HEXA</name>
<comment type="caution">
    <text evidence="1">The sequence shown here is derived from an EMBL/GenBank/DDBJ whole genome shotgun (WGS) entry which is preliminary data.</text>
</comment>
<reference evidence="1" key="1">
    <citation type="submission" date="2021-06" db="EMBL/GenBank/DDBJ databases">
        <authorList>
            <person name="Hodson N. C."/>
            <person name="Mongue J. A."/>
            <person name="Jaron S. K."/>
        </authorList>
    </citation>
    <scope>NUCLEOTIDE SEQUENCE</scope>
</reference>
<keyword evidence="2" id="KW-1185">Reference proteome</keyword>